<dbReference type="PROSITE" id="PS51375">
    <property type="entry name" value="PPR"/>
    <property type="match status" value="2"/>
</dbReference>
<keyword evidence="2" id="KW-0677">Repeat</keyword>
<evidence type="ECO:0000256" key="2">
    <source>
        <dbReference type="ARBA" id="ARBA00022737"/>
    </source>
</evidence>
<gene>
    <name evidence="5" type="primary">PTAC2</name>
    <name evidence="5" type="ORF">SDJN03_26919</name>
</gene>
<organism evidence="5 6">
    <name type="scientific">Cucurbita argyrosperma subsp. sororia</name>
    <dbReference type="NCBI Taxonomy" id="37648"/>
    <lineage>
        <taxon>Eukaryota</taxon>
        <taxon>Viridiplantae</taxon>
        <taxon>Streptophyta</taxon>
        <taxon>Embryophyta</taxon>
        <taxon>Tracheophyta</taxon>
        <taxon>Spermatophyta</taxon>
        <taxon>Magnoliopsida</taxon>
        <taxon>eudicotyledons</taxon>
        <taxon>Gunneridae</taxon>
        <taxon>Pentapetalae</taxon>
        <taxon>rosids</taxon>
        <taxon>fabids</taxon>
        <taxon>Cucurbitales</taxon>
        <taxon>Cucurbitaceae</taxon>
        <taxon>Cucurbiteae</taxon>
        <taxon>Cucurbita</taxon>
    </lineage>
</organism>
<name>A0AAV6LZK3_9ROSI</name>
<sequence length="290" mass="32927">MWNFHWLLSQSILRCSLTVRHLSLINFHFSQIFTISVFAVDFFSDDWRLSSDAGKCRVKPKDLVLGNTSRQIWCKPNEYIYAIVISLLGCEGLLNCSEIFDEMSSQGVIRSVFSYTALINAYGRNGAARGLGDEAEMFIVLTFEKLGSVKEAMDVFKQMQAAGCVPNSSTYSILLNLYGKHGRYDDVRELFLEMKESSAEPDATTYNILIRVFGEGGYYKEAVALFHDFLDEKIDPNIETYKGGGLYMEFEAIWLRMRESGISRNLNSFSGIVEGFVDESKEQFHEIKAS</sequence>
<dbReference type="EMBL" id="JAGKQH010000018">
    <property type="protein sequence ID" value="KAG6573032.1"/>
    <property type="molecule type" value="Genomic_DNA"/>
</dbReference>
<dbReference type="PANTHER" id="PTHR47447">
    <property type="entry name" value="OS03G0856100 PROTEIN"/>
    <property type="match status" value="1"/>
</dbReference>
<evidence type="ECO:0000313" key="6">
    <source>
        <dbReference type="Proteomes" id="UP000685013"/>
    </source>
</evidence>
<feature type="repeat" description="PPR" evidence="3">
    <location>
        <begin position="167"/>
        <end position="201"/>
    </location>
</feature>
<proteinExistence type="inferred from homology"/>
<feature type="repeat" description="PPR" evidence="3">
    <location>
        <begin position="202"/>
        <end position="236"/>
    </location>
</feature>
<dbReference type="Pfam" id="PF01535">
    <property type="entry name" value="PPR"/>
    <property type="match status" value="2"/>
</dbReference>
<evidence type="ECO:0000313" key="5">
    <source>
        <dbReference type="EMBL" id="KAG6573032.1"/>
    </source>
</evidence>
<dbReference type="PANTHER" id="PTHR47447:SF28">
    <property type="entry name" value="PENTACOTRIPEPTIDE-REPEAT REGION OF PRORP DOMAIN-CONTAINING PROTEIN"/>
    <property type="match status" value="1"/>
</dbReference>
<keyword evidence="4" id="KW-0732">Signal</keyword>
<evidence type="ECO:0000256" key="4">
    <source>
        <dbReference type="SAM" id="SignalP"/>
    </source>
</evidence>
<dbReference type="Proteomes" id="UP000685013">
    <property type="component" value="Chromosome 18"/>
</dbReference>
<protein>
    <submittedName>
        <fullName evidence="5">Pentatricopeptide repeat-containing protein, chloroplastic</fullName>
    </submittedName>
</protein>
<feature type="chain" id="PRO_5043327758" evidence="4">
    <location>
        <begin position="19"/>
        <end position="290"/>
    </location>
</feature>
<reference evidence="5 6" key="1">
    <citation type="journal article" date="2021" name="Hortic Res">
        <title>The domestication of Cucurbita argyrosperma as revealed by the genome of its wild relative.</title>
        <authorList>
            <person name="Barrera-Redondo J."/>
            <person name="Sanchez-de la Vega G."/>
            <person name="Aguirre-Liguori J.A."/>
            <person name="Castellanos-Morales G."/>
            <person name="Gutierrez-Guerrero Y.T."/>
            <person name="Aguirre-Dugua X."/>
            <person name="Aguirre-Planter E."/>
            <person name="Tenaillon M.I."/>
            <person name="Lira-Saade R."/>
            <person name="Eguiarte L.E."/>
        </authorList>
    </citation>
    <scope>NUCLEOTIDE SEQUENCE [LARGE SCALE GENOMIC DNA]</scope>
    <source>
        <strain evidence="5">JBR-2021</strain>
    </source>
</reference>
<comment type="similarity">
    <text evidence="1">Belongs to the PPR family. P subfamily.</text>
</comment>
<comment type="caution">
    <text evidence="5">The sequence shown here is derived from an EMBL/GenBank/DDBJ whole genome shotgun (WGS) entry which is preliminary data.</text>
</comment>
<dbReference type="Pfam" id="PF13041">
    <property type="entry name" value="PPR_2"/>
    <property type="match status" value="1"/>
</dbReference>
<dbReference type="AlphaFoldDB" id="A0AAV6LZK3"/>
<dbReference type="NCBIfam" id="TIGR00756">
    <property type="entry name" value="PPR"/>
    <property type="match status" value="3"/>
</dbReference>
<accession>A0AAV6LZK3</accession>
<evidence type="ECO:0000256" key="1">
    <source>
        <dbReference type="ARBA" id="ARBA00007626"/>
    </source>
</evidence>
<feature type="non-terminal residue" evidence="5">
    <location>
        <position position="1"/>
    </location>
</feature>
<dbReference type="InterPro" id="IPR002885">
    <property type="entry name" value="PPR_rpt"/>
</dbReference>
<keyword evidence="6" id="KW-1185">Reference proteome</keyword>
<evidence type="ECO:0000256" key="3">
    <source>
        <dbReference type="PROSITE-ProRule" id="PRU00708"/>
    </source>
</evidence>
<feature type="signal peptide" evidence="4">
    <location>
        <begin position="1"/>
        <end position="18"/>
    </location>
</feature>